<name>A0A7J8ZNL5_9ROSI</name>
<evidence type="ECO:0000313" key="2">
    <source>
        <dbReference type="EMBL" id="MBA0729654.1"/>
    </source>
</evidence>
<proteinExistence type="predicted"/>
<evidence type="ECO:0000313" key="3">
    <source>
        <dbReference type="Proteomes" id="UP000593574"/>
    </source>
</evidence>
<organism evidence="1 3">
    <name type="scientific">Gossypium laxum</name>
    <dbReference type="NCBI Taxonomy" id="34288"/>
    <lineage>
        <taxon>Eukaryota</taxon>
        <taxon>Viridiplantae</taxon>
        <taxon>Streptophyta</taxon>
        <taxon>Embryophyta</taxon>
        <taxon>Tracheophyta</taxon>
        <taxon>Spermatophyta</taxon>
        <taxon>Magnoliopsida</taxon>
        <taxon>eudicotyledons</taxon>
        <taxon>Gunneridae</taxon>
        <taxon>Pentapetalae</taxon>
        <taxon>rosids</taxon>
        <taxon>malvids</taxon>
        <taxon>Malvales</taxon>
        <taxon>Malvaceae</taxon>
        <taxon>Malvoideae</taxon>
        <taxon>Gossypium</taxon>
    </lineage>
</organism>
<comment type="caution">
    <text evidence="1">The sequence shown here is derived from an EMBL/GenBank/DDBJ whole genome shotgun (WGS) entry which is preliminary data.</text>
</comment>
<evidence type="ECO:0000313" key="1">
    <source>
        <dbReference type="EMBL" id="MBA0713250.1"/>
    </source>
</evidence>
<gene>
    <name evidence="1" type="ORF">Golax_012293</name>
    <name evidence="2" type="ORF">Golax_022808</name>
</gene>
<dbReference type="Proteomes" id="UP000593574">
    <property type="component" value="Unassembled WGS sequence"/>
</dbReference>
<dbReference type="AlphaFoldDB" id="A0A7J8ZNL5"/>
<keyword evidence="3" id="KW-1185">Reference proteome</keyword>
<dbReference type="EMBL" id="JABEZV010438899">
    <property type="protein sequence ID" value="MBA0729654.1"/>
    <property type="molecule type" value="Genomic_DNA"/>
</dbReference>
<protein>
    <submittedName>
        <fullName evidence="1">Uncharacterized protein</fullName>
    </submittedName>
</protein>
<reference evidence="1" key="2">
    <citation type="submission" date="2020-04" db="EMBL/GenBank/DDBJ databases">
        <authorList>
            <person name="Grover C.E."/>
            <person name="Arick M.A. II"/>
            <person name="Thrash A."/>
            <person name="Conover J.L."/>
            <person name="Sanders W.S."/>
            <person name="Peterson D.G."/>
            <person name="Scheffler J.A."/>
            <person name="Scheffler B.E."/>
            <person name="Wendel J.F."/>
        </authorList>
    </citation>
    <scope>NUCLEOTIDE SEQUENCE</scope>
    <source>
        <strain evidence="1">4</strain>
        <tissue evidence="1">Leaf</tissue>
    </source>
</reference>
<dbReference type="EMBL" id="JABEZV010000006">
    <property type="protein sequence ID" value="MBA0713250.1"/>
    <property type="molecule type" value="Genomic_DNA"/>
</dbReference>
<sequence length="143" mass="16123">MLDSEFNARLGDFELARTKVKHTIQPRRLPEPQAIRHQKVSIRHGAHLFGVGLLSTQPLRETLNDKCFAGSYKGSGCIDVPREKPALCGQPRLLHSFEKISTTLSADNNLQQQWNSVADDNYHVHSIFFLPGWCFSGRIIIGQ</sequence>
<accession>A0A7J8ZNL5</accession>
<reference evidence="1 3" key="1">
    <citation type="journal article" date="2019" name="Genome Biol. Evol.">
        <title>Insights into the evolution of the New World diploid cottons (Gossypium, subgenus Houzingenia) based on genome sequencing.</title>
        <authorList>
            <person name="Grover C.E."/>
            <person name="Arick M.A. 2nd"/>
            <person name="Thrash A."/>
            <person name="Conover J.L."/>
            <person name="Sanders W.S."/>
            <person name="Peterson D.G."/>
            <person name="Frelichowski J.E."/>
            <person name="Scheffler J.A."/>
            <person name="Scheffler B.E."/>
            <person name="Wendel J.F."/>
        </authorList>
    </citation>
    <scope>NUCLEOTIDE SEQUENCE [LARGE SCALE GENOMIC DNA]</scope>
    <source>
        <strain evidence="1">4</strain>
        <tissue evidence="1">Leaf</tissue>
    </source>
</reference>